<keyword evidence="2" id="KW-0472">Membrane</keyword>
<organism evidence="3 4">
    <name type="scientific">Entomobacter blattae</name>
    <dbReference type="NCBI Taxonomy" id="2762277"/>
    <lineage>
        <taxon>Bacteria</taxon>
        <taxon>Pseudomonadati</taxon>
        <taxon>Pseudomonadota</taxon>
        <taxon>Alphaproteobacteria</taxon>
        <taxon>Acetobacterales</taxon>
        <taxon>Acetobacteraceae</taxon>
        <taxon>Entomobacter</taxon>
    </lineage>
</organism>
<proteinExistence type="predicted"/>
<dbReference type="Pfam" id="PF03929">
    <property type="entry name" value="PepSY_TM"/>
    <property type="match status" value="1"/>
</dbReference>
<evidence type="ECO:0000256" key="1">
    <source>
        <dbReference type="SAM" id="MobiDB-lite"/>
    </source>
</evidence>
<name>A0A7H1NPP9_9PROT</name>
<feature type="transmembrane region" description="Helical" evidence="2">
    <location>
        <begin position="392"/>
        <end position="414"/>
    </location>
</feature>
<reference evidence="3 4" key="1">
    <citation type="submission" date="2020-08" db="EMBL/GenBank/DDBJ databases">
        <title>Complete genome sequence of Entomobacter blattae G55GP.</title>
        <authorList>
            <person name="Poehlein A."/>
            <person name="Guzman J."/>
            <person name="Daniel R."/>
            <person name="Vilcinskas A."/>
        </authorList>
    </citation>
    <scope>NUCLEOTIDE SEQUENCE [LARGE SCALE GENOMIC DNA]</scope>
    <source>
        <strain evidence="3 4">G55GP</strain>
    </source>
</reference>
<keyword evidence="2" id="KW-0812">Transmembrane</keyword>
<dbReference type="Proteomes" id="UP000516349">
    <property type="component" value="Chromosome"/>
</dbReference>
<feature type="transmembrane region" description="Helical" evidence="2">
    <location>
        <begin position="154"/>
        <end position="175"/>
    </location>
</feature>
<keyword evidence="2" id="KW-1133">Transmembrane helix</keyword>
<feature type="transmembrane region" description="Helical" evidence="2">
    <location>
        <begin position="444"/>
        <end position="465"/>
    </location>
</feature>
<dbReference type="AlphaFoldDB" id="A0A7H1NPP9"/>
<feature type="region of interest" description="Disordered" evidence="1">
    <location>
        <begin position="473"/>
        <end position="505"/>
    </location>
</feature>
<keyword evidence="4" id="KW-1185">Reference proteome</keyword>
<dbReference type="PANTHER" id="PTHR34219:SF4">
    <property type="entry name" value="PEPSY DOMAIN-CONTAINING PROTEIN"/>
    <property type="match status" value="1"/>
</dbReference>
<evidence type="ECO:0000313" key="3">
    <source>
        <dbReference type="EMBL" id="QNT77759.1"/>
    </source>
</evidence>
<dbReference type="KEGG" id="ebla:JGUZn3_05110"/>
<accession>A0A7H1NPP9</accession>
<feature type="transmembrane region" description="Helical" evidence="2">
    <location>
        <begin position="347"/>
        <end position="372"/>
    </location>
</feature>
<protein>
    <submittedName>
        <fullName evidence="3">PepSY-associated TM region</fullName>
    </submittedName>
</protein>
<feature type="transmembrane region" description="Helical" evidence="2">
    <location>
        <begin position="304"/>
        <end position="326"/>
    </location>
</feature>
<dbReference type="PANTHER" id="PTHR34219">
    <property type="entry name" value="IRON-REGULATED INNER MEMBRANE PROTEIN-RELATED"/>
    <property type="match status" value="1"/>
</dbReference>
<feature type="transmembrane region" description="Helical" evidence="2">
    <location>
        <begin position="111"/>
        <end position="133"/>
    </location>
</feature>
<evidence type="ECO:0000313" key="4">
    <source>
        <dbReference type="Proteomes" id="UP000516349"/>
    </source>
</evidence>
<feature type="transmembrane region" description="Helical" evidence="2">
    <location>
        <begin position="421"/>
        <end position="438"/>
    </location>
</feature>
<sequence>MALTGTLAIYSQELNDWMQPEVAQIRSPEVSSMGLYAAYQQAVALNQKGQKNIVLFPTQRSWPLRVEHFNGHVFTGLVFHPQTGHLLQVRETVGGEFFFDFHYTLHMGRFWAKWICGFFGLWFIVLIVTGFIAHWPFLWSDLFVVRPFASKLRYWLDIHIIGGIIFVPFLAGMAYSGMVFHRHAYFHFPQHNRPGHIFDHGMNHEKKFIPLHGGTLSPEDLFQMYQTAQTLLGRVGFIQFRSQGKLTFVQAIAHRMAITRDSVVFSTTSPTQYTHNRLQDFSQFLPRAIEGAHMGNQLPYPFRAVYFLSAFASSVMMGTGLFYYVYKREKKNNALLKNDLRKQSLLMRWQGGVVVSVVLGLPVACAGLLWIARFLPPTLPLWLPERMTVETLGFFLLWGGVGIYGLVVTFLKGWQKTGRSLAFLLSGLSFGLLPVDLATGYVPLAFWAVDGTACLIGSVSLLIGLSLQTGVPQSKPTSKGSRPPVSGQTVSDQAMSHSSSLVSGE</sequence>
<gene>
    <name evidence="3" type="ORF">JGUZn3_05110</name>
</gene>
<evidence type="ECO:0000256" key="2">
    <source>
        <dbReference type="SAM" id="Phobius"/>
    </source>
</evidence>
<dbReference type="EMBL" id="CP060244">
    <property type="protein sequence ID" value="QNT77759.1"/>
    <property type="molecule type" value="Genomic_DNA"/>
</dbReference>
<dbReference type="InterPro" id="IPR005625">
    <property type="entry name" value="PepSY-ass_TM"/>
</dbReference>